<comment type="caution">
    <text evidence="2">The sequence shown here is derived from an EMBL/GenBank/DDBJ whole genome shotgun (WGS) entry which is preliminary data.</text>
</comment>
<dbReference type="EMBL" id="VXIS01000127">
    <property type="protein sequence ID" value="KAA8902700.1"/>
    <property type="molecule type" value="Genomic_DNA"/>
</dbReference>
<feature type="compositionally biased region" description="Pro residues" evidence="1">
    <location>
        <begin position="27"/>
        <end position="37"/>
    </location>
</feature>
<proteinExistence type="predicted"/>
<name>A0A5J5ETE3_9PEZI</name>
<gene>
    <name evidence="2" type="ORF">FN846DRAFT_986301</name>
</gene>
<protein>
    <submittedName>
        <fullName evidence="2">Uncharacterized protein</fullName>
    </submittedName>
</protein>
<feature type="compositionally biased region" description="Basic and acidic residues" evidence="1">
    <location>
        <begin position="1"/>
        <end position="15"/>
    </location>
</feature>
<dbReference type="AlphaFoldDB" id="A0A5J5ETE3"/>
<keyword evidence="3" id="KW-1185">Reference proteome</keyword>
<evidence type="ECO:0000256" key="1">
    <source>
        <dbReference type="SAM" id="MobiDB-lite"/>
    </source>
</evidence>
<feature type="region of interest" description="Disordered" evidence="1">
    <location>
        <begin position="1"/>
        <end position="40"/>
    </location>
</feature>
<dbReference type="Proteomes" id="UP000326924">
    <property type="component" value="Unassembled WGS sequence"/>
</dbReference>
<organism evidence="2 3">
    <name type="scientific">Sphaerosporella brunnea</name>
    <dbReference type="NCBI Taxonomy" id="1250544"/>
    <lineage>
        <taxon>Eukaryota</taxon>
        <taxon>Fungi</taxon>
        <taxon>Dikarya</taxon>
        <taxon>Ascomycota</taxon>
        <taxon>Pezizomycotina</taxon>
        <taxon>Pezizomycetes</taxon>
        <taxon>Pezizales</taxon>
        <taxon>Pyronemataceae</taxon>
        <taxon>Sphaerosporella</taxon>
    </lineage>
</organism>
<dbReference type="InParanoid" id="A0A5J5ETE3"/>
<sequence>MISGARVDDAPDAQHRSQTAGSSLLPPTTPQQPPRPQMNPSNTVKIATTSHAAAKNMFSYDNVHQRLVSERDTLKLKVQRALRGVLETSGLTAAEVKRVAANLQDPTEWLPHQAAIRRAFGPYADLVGITIKVVLRLIRKLDEILNERYPVVSHLNNPNEPLLIHCPSRPQAKPHVHVDVGPEPRRQRSTLAAFSRSAYISFRGSRKVKDCDRMLAELSRGVENLRTIIFEQRRLNREELPDVQEKYAGYFV</sequence>
<accession>A0A5J5ETE3</accession>
<evidence type="ECO:0000313" key="2">
    <source>
        <dbReference type="EMBL" id="KAA8902700.1"/>
    </source>
</evidence>
<reference evidence="2 3" key="1">
    <citation type="submission" date="2019-09" db="EMBL/GenBank/DDBJ databases">
        <title>Draft genome of the ectomycorrhizal ascomycete Sphaerosporella brunnea.</title>
        <authorList>
            <consortium name="DOE Joint Genome Institute"/>
            <person name="Benucci G.M."/>
            <person name="Marozzi G."/>
            <person name="Antonielli L."/>
            <person name="Sanchez S."/>
            <person name="Marco P."/>
            <person name="Wang X."/>
            <person name="Falini L.B."/>
            <person name="Barry K."/>
            <person name="Haridas S."/>
            <person name="Lipzen A."/>
            <person name="Labutti K."/>
            <person name="Grigoriev I.V."/>
            <person name="Murat C."/>
            <person name="Martin F."/>
            <person name="Albertini E."/>
            <person name="Donnini D."/>
            <person name="Bonito G."/>
        </authorList>
    </citation>
    <scope>NUCLEOTIDE SEQUENCE [LARGE SCALE GENOMIC DNA]</scope>
    <source>
        <strain evidence="2 3">Sb_GMNB300</strain>
    </source>
</reference>
<evidence type="ECO:0000313" key="3">
    <source>
        <dbReference type="Proteomes" id="UP000326924"/>
    </source>
</evidence>